<dbReference type="EMBL" id="JAMGSI010000001">
    <property type="protein sequence ID" value="MCL6656338.1"/>
    <property type="molecule type" value="Genomic_DNA"/>
</dbReference>
<dbReference type="Proteomes" id="UP001202031">
    <property type="component" value="Unassembled WGS sequence"/>
</dbReference>
<accession>A0ABT0R5W5</accession>
<sequence>MHKILLNSTSNNEIESITIDGNNALKWNFMHALLNNIFETDRHNEVEALEDIKLWANLSDDEVNQILPFSPCERKGDTMHLKSPAAETAPDELLIRIYEAIKEKAPHVLG</sequence>
<evidence type="ECO:0000313" key="1">
    <source>
        <dbReference type="EMBL" id="MCL6656338.1"/>
    </source>
</evidence>
<comment type="caution">
    <text evidence="1">The sequence shown here is derived from an EMBL/GenBank/DDBJ whole genome shotgun (WGS) entry which is preliminary data.</text>
</comment>
<proteinExistence type="predicted"/>
<reference evidence="1 2" key="1">
    <citation type="submission" date="2022-03" db="EMBL/GenBank/DDBJ databases">
        <title>Taxonomic description of new species and reclassification of some bacterial strains.</title>
        <authorList>
            <person name="Ndongo S."/>
        </authorList>
    </citation>
    <scope>NUCLEOTIDE SEQUENCE [LARGE SCALE GENOMIC DNA]</scope>
    <source>
        <strain evidence="1 2">Marseille-P6666</strain>
    </source>
</reference>
<organism evidence="1 2">
    <name type="scientific">Akkermansia massiliensis</name>
    <dbReference type="NCBI Taxonomy" id="2927224"/>
    <lineage>
        <taxon>Bacteria</taxon>
        <taxon>Pseudomonadati</taxon>
        <taxon>Verrucomicrobiota</taxon>
        <taxon>Verrucomicrobiia</taxon>
        <taxon>Verrucomicrobiales</taxon>
        <taxon>Akkermansiaceae</taxon>
        <taxon>Akkermansia</taxon>
    </lineage>
</organism>
<keyword evidence="2" id="KW-1185">Reference proteome</keyword>
<dbReference type="RefSeq" id="WP_102749325.1">
    <property type="nucleotide sequence ID" value="NZ_CP072027.1"/>
</dbReference>
<dbReference type="GeneID" id="84022862"/>
<name>A0ABT0R5W5_9BACT</name>
<gene>
    <name evidence="1" type="ORF">M8N44_03280</name>
</gene>
<evidence type="ECO:0000313" key="2">
    <source>
        <dbReference type="Proteomes" id="UP001202031"/>
    </source>
</evidence>
<protein>
    <submittedName>
        <fullName evidence="1">Uncharacterized protein</fullName>
    </submittedName>
</protein>